<keyword evidence="5" id="KW-1185">Reference proteome</keyword>
<dbReference type="InterPro" id="IPR035571">
    <property type="entry name" value="UPF0234-like_C"/>
</dbReference>
<dbReference type="RefSeq" id="WP_066627354.1">
    <property type="nucleotide sequence ID" value="NZ_FQXL01000006.1"/>
</dbReference>
<dbReference type="InterPro" id="IPR036183">
    <property type="entry name" value="YajQ-like_sf"/>
</dbReference>
<evidence type="ECO:0000256" key="1">
    <source>
        <dbReference type="ARBA" id="ARBA00022741"/>
    </source>
</evidence>
<dbReference type="InterPro" id="IPR007551">
    <property type="entry name" value="YajQ/Smlt4090-like"/>
</dbReference>
<dbReference type="EMBL" id="LWAE01000006">
    <property type="protein sequence ID" value="KZL90049.1"/>
    <property type="molecule type" value="Genomic_DNA"/>
</dbReference>
<name>A0A162RKP0_9CLOT</name>
<comment type="similarity">
    <text evidence="2 3">Belongs to the YajQ family.</text>
</comment>
<proteinExistence type="inferred from homology"/>
<dbReference type="OrthoDB" id="9801447at2"/>
<comment type="function">
    <text evidence="3">Nucleotide-binding protein.</text>
</comment>
<dbReference type="CDD" id="cd11740">
    <property type="entry name" value="YajQ_like"/>
    <property type="match status" value="1"/>
</dbReference>
<dbReference type="STRING" id="1121326.CLMAG_45350"/>
<protein>
    <recommendedName>
        <fullName evidence="3">Nucleotide-binding protein CLMAG_45350</fullName>
    </recommendedName>
</protein>
<sequence>MAKDSSFDIVSEVEMQEMDNSVNQAMKEISQRYDFKGSKAQIQLEKDSLKLTAEDDYKINAMLEILKGKMIKRGLSPKCLDSGKIEGASGGTLKQTIEIQKGLSKEKAKEVTSHIKELKLKVQAQIMDDKVRISGSKIDDLQKVIQSLKAKDFGIDLQFTNLR</sequence>
<dbReference type="Gene3D" id="3.30.70.860">
    <property type="match status" value="1"/>
</dbReference>
<dbReference type="PANTHER" id="PTHR30476:SF0">
    <property type="entry name" value="UPF0234 PROTEIN YAJQ"/>
    <property type="match status" value="1"/>
</dbReference>
<reference evidence="4 5" key="1">
    <citation type="submission" date="2016-04" db="EMBL/GenBank/DDBJ databases">
        <title>Genome sequence of Clostridium magnum DSM 2767.</title>
        <authorList>
            <person name="Poehlein A."/>
            <person name="Uhlig R."/>
            <person name="Fischer R."/>
            <person name="Bahl H."/>
            <person name="Daniel R."/>
        </authorList>
    </citation>
    <scope>NUCLEOTIDE SEQUENCE [LARGE SCALE GENOMIC DNA]</scope>
    <source>
        <strain evidence="4 5">DSM 2767</strain>
    </source>
</reference>
<evidence type="ECO:0000256" key="3">
    <source>
        <dbReference type="HAMAP-Rule" id="MF_00632"/>
    </source>
</evidence>
<evidence type="ECO:0000256" key="2">
    <source>
        <dbReference type="ARBA" id="ARBA00093450"/>
    </source>
</evidence>
<keyword evidence="1 3" id="KW-0547">Nucleotide-binding</keyword>
<dbReference type="InterPro" id="IPR035570">
    <property type="entry name" value="UPF0234_N"/>
</dbReference>
<accession>A0A162RKP0</accession>
<dbReference type="NCBIfam" id="NF003819">
    <property type="entry name" value="PRK05412.1"/>
    <property type="match status" value="1"/>
</dbReference>
<evidence type="ECO:0000313" key="4">
    <source>
        <dbReference type="EMBL" id="KZL90049.1"/>
    </source>
</evidence>
<dbReference type="SUPFAM" id="SSF89963">
    <property type="entry name" value="YajQ-like"/>
    <property type="match status" value="2"/>
</dbReference>
<dbReference type="GO" id="GO:0000166">
    <property type="term" value="F:nucleotide binding"/>
    <property type="evidence" value="ECO:0007669"/>
    <property type="project" value="UniProtKB-UniRule"/>
</dbReference>
<dbReference type="Pfam" id="PF04461">
    <property type="entry name" value="YajQ"/>
    <property type="match status" value="1"/>
</dbReference>
<organism evidence="4 5">
    <name type="scientific">Clostridium magnum DSM 2767</name>
    <dbReference type="NCBI Taxonomy" id="1121326"/>
    <lineage>
        <taxon>Bacteria</taxon>
        <taxon>Bacillati</taxon>
        <taxon>Bacillota</taxon>
        <taxon>Clostridia</taxon>
        <taxon>Eubacteriales</taxon>
        <taxon>Clostridiaceae</taxon>
        <taxon>Clostridium</taxon>
    </lineage>
</organism>
<comment type="caution">
    <text evidence="4">The sequence shown here is derived from an EMBL/GenBank/DDBJ whole genome shotgun (WGS) entry which is preliminary data.</text>
</comment>
<gene>
    <name evidence="4" type="ORF">CLMAG_45350</name>
</gene>
<dbReference type="GO" id="GO:0005829">
    <property type="term" value="C:cytosol"/>
    <property type="evidence" value="ECO:0007669"/>
    <property type="project" value="TreeGrafter"/>
</dbReference>
<evidence type="ECO:0000313" key="5">
    <source>
        <dbReference type="Proteomes" id="UP000076603"/>
    </source>
</evidence>
<dbReference type="PANTHER" id="PTHR30476">
    <property type="entry name" value="UPF0234 PROTEIN YAJQ"/>
    <property type="match status" value="1"/>
</dbReference>
<dbReference type="PATRIC" id="fig|1121326.3.peg.4597"/>
<dbReference type="HAMAP" id="MF_00632">
    <property type="entry name" value="UPF0234"/>
    <property type="match status" value="1"/>
</dbReference>
<dbReference type="AlphaFoldDB" id="A0A162RKP0"/>
<dbReference type="Gene3D" id="3.30.70.990">
    <property type="entry name" value="YajQ-like, domain 2"/>
    <property type="match status" value="1"/>
</dbReference>
<dbReference type="Proteomes" id="UP000076603">
    <property type="component" value="Unassembled WGS sequence"/>
</dbReference>